<accession>A0A5V5GQ71</accession>
<name>A0A5V5GQ71_SALER</name>
<dbReference type="EMBL" id="AAJBWD010000059">
    <property type="protein sequence ID" value="ECK4504023.1"/>
    <property type="molecule type" value="Genomic_DNA"/>
</dbReference>
<protein>
    <submittedName>
        <fullName evidence="1">Uncharacterized protein</fullName>
    </submittedName>
</protein>
<dbReference type="RefSeq" id="WP_000838908.1">
    <property type="nucleotide sequence ID" value="NZ_JBLWPO010000014.1"/>
</dbReference>
<organism evidence="1">
    <name type="scientific">Salmonella enterica</name>
    <name type="common">Salmonella choleraesuis</name>
    <dbReference type="NCBI Taxonomy" id="28901"/>
    <lineage>
        <taxon>Bacteria</taxon>
        <taxon>Pseudomonadati</taxon>
        <taxon>Pseudomonadota</taxon>
        <taxon>Gammaproteobacteria</taxon>
        <taxon>Enterobacterales</taxon>
        <taxon>Enterobacteriaceae</taxon>
        <taxon>Salmonella</taxon>
    </lineage>
</organism>
<evidence type="ECO:0000313" key="1">
    <source>
        <dbReference type="EMBL" id="ECK4504023.1"/>
    </source>
</evidence>
<gene>
    <name evidence="1" type="ORF">FRI56_17635</name>
</gene>
<reference evidence="1" key="1">
    <citation type="submission" date="2019-08" db="EMBL/GenBank/DDBJ databases">
        <authorList>
            <consortium name="PulseNet: The National Subtyping Network for Foodborne Disease Surveillance"/>
            <person name="Tarr C.L."/>
            <person name="Trees E."/>
            <person name="Katz L.S."/>
            <person name="Carleton-Romer H.A."/>
            <person name="Stroika S."/>
            <person name="Kucerova Z."/>
            <person name="Roache K.F."/>
            <person name="Sabol A.L."/>
            <person name="Besser J."/>
            <person name="Gerner-Smidt P."/>
        </authorList>
    </citation>
    <scope>NUCLEOTIDE SEQUENCE</scope>
    <source>
        <strain evidence="1">PNUSAS085997</strain>
    </source>
</reference>
<sequence>MKSLQVVLVTGVAVLALGAAVVTTKYLATDSAEIESARSVIVDPKNDVIKYITAREEIPDMVTIRIKNVSLNSADNSADFSYNRFYKRNVDGQSRVSMDKVKGHLTFTYVIPSVISQEDNPAKRKFLVKTYEIKVLESQE</sequence>
<dbReference type="AlphaFoldDB" id="A0A5V5GQ71"/>
<comment type="caution">
    <text evidence="1">The sequence shown here is derived from an EMBL/GenBank/DDBJ whole genome shotgun (WGS) entry which is preliminary data.</text>
</comment>
<proteinExistence type="predicted"/>